<protein>
    <submittedName>
        <fullName evidence="1">Uncharacterized protein</fullName>
    </submittedName>
</protein>
<proteinExistence type="predicted"/>
<keyword evidence="2" id="KW-1185">Reference proteome</keyword>
<dbReference type="EMBL" id="CAKOFQ010006833">
    <property type="protein sequence ID" value="CAH1975110.1"/>
    <property type="molecule type" value="Genomic_DNA"/>
</dbReference>
<reference evidence="1" key="1">
    <citation type="submission" date="2022-03" db="EMBL/GenBank/DDBJ databases">
        <authorList>
            <person name="Sayadi A."/>
        </authorList>
    </citation>
    <scope>NUCLEOTIDE SEQUENCE</scope>
</reference>
<comment type="caution">
    <text evidence="1">The sequence shown here is derived from an EMBL/GenBank/DDBJ whole genome shotgun (WGS) entry which is preliminary data.</text>
</comment>
<dbReference type="AlphaFoldDB" id="A0A9P0PB76"/>
<evidence type="ECO:0000313" key="2">
    <source>
        <dbReference type="Proteomes" id="UP001152888"/>
    </source>
</evidence>
<organism evidence="1 2">
    <name type="scientific">Acanthoscelides obtectus</name>
    <name type="common">Bean weevil</name>
    <name type="synonym">Bruchus obtectus</name>
    <dbReference type="NCBI Taxonomy" id="200917"/>
    <lineage>
        <taxon>Eukaryota</taxon>
        <taxon>Metazoa</taxon>
        <taxon>Ecdysozoa</taxon>
        <taxon>Arthropoda</taxon>
        <taxon>Hexapoda</taxon>
        <taxon>Insecta</taxon>
        <taxon>Pterygota</taxon>
        <taxon>Neoptera</taxon>
        <taxon>Endopterygota</taxon>
        <taxon>Coleoptera</taxon>
        <taxon>Polyphaga</taxon>
        <taxon>Cucujiformia</taxon>
        <taxon>Chrysomeloidea</taxon>
        <taxon>Chrysomelidae</taxon>
        <taxon>Bruchinae</taxon>
        <taxon>Bruchini</taxon>
        <taxon>Acanthoscelides</taxon>
    </lineage>
</organism>
<name>A0A9P0PB76_ACAOB</name>
<accession>A0A9P0PB76</accession>
<evidence type="ECO:0000313" key="1">
    <source>
        <dbReference type="EMBL" id="CAH1975110.1"/>
    </source>
</evidence>
<sequence>MVMNCGLLASKNTKNYNEVKSLNPGGQFTPPVRILNLHHDGCVIRKLHPTGTCHRCPHWLIWSQGKW</sequence>
<dbReference type="Proteomes" id="UP001152888">
    <property type="component" value="Unassembled WGS sequence"/>
</dbReference>
<gene>
    <name evidence="1" type="ORF">ACAOBT_LOCUS11452</name>
</gene>